<accession>A0ABU6X553</accession>
<name>A0ABU6X553_9FABA</name>
<protein>
    <submittedName>
        <fullName evidence="2">Uncharacterized protein</fullName>
    </submittedName>
</protein>
<keyword evidence="3" id="KW-1185">Reference proteome</keyword>
<feature type="region of interest" description="Disordered" evidence="1">
    <location>
        <begin position="99"/>
        <end position="119"/>
    </location>
</feature>
<gene>
    <name evidence="2" type="ORF">PIB30_003551</name>
</gene>
<evidence type="ECO:0000313" key="3">
    <source>
        <dbReference type="Proteomes" id="UP001341840"/>
    </source>
</evidence>
<proteinExistence type="predicted"/>
<evidence type="ECO:0000256" key="1">
    <source>
        <dbReference type="SAM" id="MobiDB-lite"/>
    </source>
</evidence>
<dbReference type="Proteomes" id="UP001341840">
    <property type="component" value="Unassembled WGS sequence"/>
</dbReference>
<reference evidence="2 3" key="1">
    <citation type="journal article" date="2023" name="Plants (Basel)">
        <title>Bridging the Gap: Combining Genomics and Transcriptomics Approaches to Understand Stylosanthes scabra, an Orphan Legume from the Brazilian Caatinga.</title>
        <authorList>
            <person name="Ferreira-Neto J.R.C."/>
            <person name="da Silva M.D."/>
            <person name="Binneck E."/>
            <person name="de Melo N.F."/>
            <person name="da Silva R.H."/>
            <person name="de Melo A.L.T.M."/>
            <person name="Pandolfi V."/>
            <person name="Bustamante F.O."/>
            <person name="Brasileiro-Vidal A.C."/>
            <person name="Benko-Iseppon A.M."/>
        </authorList>
    </citation>
    <scope>NUCLEOTIDE SEQUENCE [LARGE SCALE GENOMIC DNA]</scope>
    <source>
        <tissue evidence="2">Leaves</tissue>
    </source>
</reference>
<organism evidence="2 3">
    <name type="scientific">Stylosanthes scabra</name>
    <dbReference type="NCBI Taxonomy" id="79078"/>
    <lineage>
        <taxon>Eukaryota</taxon>
        <taxon>Viridiplantae</taxon>
        <taxon>Streptophyta</taxon>
        <taxon>Embryophyta</taxon>
        <taxon>Tracheophyta</taxon>
        <taxon>Spermatophyta</taxon>
        <taxon>Magnoliopsida</taxon>
        <taxon>eudicotyledons</taxon>
        <taxon>Gunneridae</taxon>
        <taxon>Pentapetalae</taxon>
        <taxon>rosids</taxon>
        <taxon>fabids</taxon>
        <taxon>Fabales</taxon>
        <taxon>Fabaceae</taxon>
        <taxon>Papilionoideae</taxon>
        <taxon>50 kb inversion clade</taxon>
        <taxon>dalbergioids sensu lato</taxon>
        <taxon>Dalbergieae</taxon>
        <taxon>Pterocarpus clade</taxon>
        <taxon>Stylosanthes</taxon>
    </lineage>
</organism>
<sequence length="119" mass="12822">MASLSMNSQNIVPAREDPEVPITSTITTLAPKLNLLNGVNNTETAKDLVFTTTAEASHSTSSRLSLKKQARAKFKRIAGVKRNPIGVSENQLCKKLCAETKQPTEEGEGATPQWAPNDS</sequence>
<evidence type="ECO:0000313" key="2">
    <source>
        <dbReference type="EMBL" id="MED6191748.1"/>
    </source>
</evidence>
<comment type="caution">
    <text evidence="2">The sequence shown here is derived from an EMBL/GenBank/DDBJ whole genome shotgun (WGS) entry which is preliminary data.</text>
</comment>
<dbReference type="EMBL" id="JASCZI010211455">
    <property type="protein sequence ID" value="MED6191748.1"/>
    <property type="molecule type" value="Genomic_DNA"/>
</dbReference>